<sequence>MSTARYPTPAWRVTLDGTDLTARIAPRLLSLELTECRGGEADQLSLALHDHDGRLALPRRGAVLRVALGWHGSGLVDKGAFRVDEVEHSGAPDSVTVRARSADLTAGMRTRRERSWHATTLGAVLRAMASEHGLIPRIAPSLASTPLAHLDQQNESDVALLTRLGQRFDAVASVKAGALVFVPIGSGTTAGGDPLPGITLTRADGDRHRYSTADRDTYTGVRAYWNDRPGARRRSVLVGDDGNVRALRETYSSERVAREHADAEWKRLQRGTARFELQLALGRADLSPEQRVTVTGFKPEIDGTGWLVVRTSHTVTGDSGFTTRVEMERDAGDGSQAAN</sequence>
<evidence type="ECO:0000313" key="1">
    <source>
        <dbReference type="EMBL" id="KAF1690925.1"/>
    </source>
</evidence>
<keyword evidence="2" id="KW-1185">Reference proteome</keyword>
<dbReference type="OrthoDB" id="4070623at2"/>
<organism evidence="1 2">
    <name type="scientific">Pseudoxanthomonas taiwanensis</name>
    <dbReference type="NCBI Taxonomy" id="176598"/>
    <lineage>
        <taxon>Bacteria</taxon>
        <taxon>Pseudomonadati</taxon>
        <taxon>Pseudomonadota</taxon>
        <taxon>Gammaproteobacteria</taxon>
        <taxon>Lysobacterales</taxon>
        <taxon>Lysobacteraceae</taxon>
        <taxon>Pseudoxanthomonas</taxon>
    </lineage>
</organism>
<dbReference type="Proteomes" id="UP000717981">
    <property type="component" value="Unassembled WGS sequence"/>
</dbReference>
<dbReference type="PANTHER" id="PTHR35862">
    <property type="entry name" value="FELS-2 PROPHAGE PROTEIN"/>
    <property type="match status" value="1"/>
</dbReference>
<protein>
    <submittedName>
        <fullName evidence="1">Late control protein</fullName>
    </submittedName>
</protein>
<proteinExistence type="predicted"/>
<dbReference type="SUPFAM" id="SSF69279">
    <property type="entry name" value="Phage tail proteins"/>
    <property type="match status" value="1"/>
</dbReference>
<dbReference type="EMBL" id="PDWK01000001">
    <property type="protein sequence ID" value="KAF1690925.1"/>
    <property type="molecule type" value="Genomic_DNA"/>
</dbReference>
<accession>A0A921P351</accession>
<dbReference type="AlphaFoldDB" id="A0A921P351"/>
<evidence type="ECO:0000313" key="2">
    <source>
        <dbReference type="Proteomes" id="UP000717981"/>
    </source>
</evidence>
<dbReference type="PANTHER" id="PTHR35862:SF3">
    <property type="entry name" value="FELS-2 PROPHAGE PROTEIN"/>
    <property type="match status" value="1"/>
</dbReference>
<gene>
    <name evidence="1" type="ORF">CR938_00140</name>
</gene>
<reference evidence="1" key="1">
    <citation type="submission" date="2017-10" db="EMBL/GenBank/DDBJ databases">
        <title>Whole genome sequencing of members of genus Pseudoxanthomonas.</title>
        <authorList>
            <person name="Kumar S."/>
            <person name="Bansal K."/>
            <person name="Kaur A."/>
            <person name="Patil P."/>
            <person name="Sharma S."/>
            <person name="Patil P.B."/>
        </authorList>
    </citation>
    <scope>NUCLEOTIDE SEQUENCE</scope>
    <source>
        <strain evidence="1">DSM 22914</strain>
    </source>
</reference>
<name>A0A921P351_9GAMM</name>
<dbReference type="RefSeq" id="WP_162123051.1">
    <property type="nucleotide sequence ID" value="NZ_PDWK01000001.1"/>
</dbReference>
<comment type="caution">
    <text evidence="1">The sequence shown here is derived from an EMBL/GenBank/DDBJ whole genome shotgun (WGS) entry which is preliminary data.</text>
</comment>
<dbReference type="Pfam" id="PF05954">
    <property type="entry name" value="Phage_GPD"/>
    <property type="match status" value="1"/>
</dbReference>
<dbReference type="InterPro" id="IPR052726">
    <property type="entry name" value="Phage_Baseplate_Hub"/>
</dbReference>